<accession>A0A346Y0A8</accession>
<dbReference type="PANTHER" id="PTHR33525">
    <property type="match status" value="1"/>
</dbReference>
<dbReference type="AlphaFoldDB" id="A0A346Y0A8"/>
<gene>
    <name evidence="2" type="ORF">DVS28_a3230</name>
</gene>
<name>A0A346Y0A8_9ACTN</name>
<proteinExistence type="predicted"/>
<dbReference type="EMBL" id="CP031165">
    <property type="protein sequence ID" value="AXV07905.1"/>
    <property type="molecule type" value="Genomic_DNA"/>
</dbReference>
<keyword evidence="3" id="KW-1185">Reference proteome</keyword>
<dbReference type="Proteomes" id="UP000264006">
    <property type="component" value="Chromosome"/>
</dbReference>
<dbReference type="Pfam" id="PF08668">
    <property type="entry name" value="HDOD"/>
    <property type="match status" value="1"/>
</dbReference>
<dbReference type="SUPFAM" id="SSF109604">
    <property type="entry name" value="HD-domain/PDEase-like"/>
    <property type="match status" value="1"/>
</dbReference>
<dbReference type="KEGG" id="euz:DVS28_a3230"/>
<dbReference type="PROSITE" id="PS51833">
    <property type="entry name" value="HDOD"/>
    <property type="match status" value="1"/>
</dbReference>
<dbReference type="InterPro" id="IPR013976">
    <property type="entry name" value="HDOD"/>
</dbReference>
<feature type="domain" description="HDOD" evidence="1">
    <location>
        <begin position="137"/>
        <end position="327"/>
    </location>
</feature>
<sequence>MHVLFVDENPGRLTQLAGQVASTYRWNTTTVSTIGEVVGALTAERWDALIAADDEFGDGGSALALARLKQPSATRCLVRLGRGNDPSSALAVAEIAHRVLDDVPSPASLRAMLVVMGVGGMRAPQDLVDTIGAVAGLPSVARILTDLKTILTDPTCSADRVAAVVRTEPAIAAKVLHLANAGLAGRAGTVHDLEQAAALLGMRVLRQVVLASAAFTAAEQLGVDPTLVAAVQRHGVAVAAAAIESGTLPPHAAVGGLLLDIGLPLMALTWPDVHADLRQMVHERAVPLHVEEMRVLGTSHAEAGALLARRWSLPTGVVEMIAGHHFVPRSSTPERRALGYVVHRAAQLGDPAGRDIHDHGVEVDVPEWVDRWRVEDVERTGPPDVEL</sequence>
<reference evidence="2 3" key="1">
    <citation type="submission" date="2018-09" db="EMBL/GenBank/DDBJ databases">
        <title>Complete genome sequence of Euzebya sp. DY32-46 isolated from seawater of Pacific Ocean.</title>
        <authorList>
            <person name="Xu L."/>
            <person name="Wu Y.-H."/>
            <person name="Xu X.-W."/>
        </authorList>
    </citation>
    <scope>NUCLEOTIDE SEQUENCE [LARGE SCALE GENOMIC DNA]</scope>
    <source>
        <strain evidence="2 3">DY32-46</strain>
    </source>
</reference>
<dbReference type="Gene3D" id="1.10.3210.10">
    <property type="entry name" value="Hypothetical protein af1432"/>
    <property type="match status" value="1"/>
</dbReference>
<evidence type="ECO:0000259" key="1">
    <source>
        <dbReference type="PROSITE" id="PS51833"/>
    </source>
</evidence>
<dbReference type="InterPro" id="IPR052340">
    <property type="entry name" value="RNase_Y/CdgJ"/>
</dbReference>
<organism evidence="2 3">
    <name type="scientific">Euzebya pacifica</name>
    <dbReference type="NCBI Taxonomy" id="1608957"/>
    <lineage>
        <taxon>Bacteria</taxon>
        <taxon>Bacillati</taxon>
        <taxon>Actinomycetota</taxon>
        <taxon>Nitriliruptoria</taxon>
        <taxon>Euzebyales</taxon>
    </lineage>
</organism>
<dbReference type="PANTHER" id="PTHR33525:SF6">
    <property type="entry name" value="HDOD DOMAIN-CONTAINING PROTEIN"/>
    <property type="match status" value="1"/>
</dbReference>
<evidence type="ECO:0000313" key="3">
    <source>
        <dbReference type="Proteomes" id="UP000264006"/>
    </source>
</evidence>
<protein>
    <submittedName>
        <fullName evidence="2">HD domain protein</fullName>
    </submittedName>
</protein>
<dbReference type="RefSeq" id="WP_164710622.1">
    <property type="nucleotide sequence ID" value="NZ_CP031165.1"/>
</dbReference>
<evidence type="ECO:0000313" key="2">
    <source>
        <dbReference type="EMBL" id="AXV07905.1"/>
    </source>
</evidence>